<proteinExistence type="predicted"/>
<dbReference type="Proteomes" id="UP001262889">
    <property type="component" value="Unassembled WGS sequence"/>
</dbReference>
<dbReference type="EMBL" id="JAVRHQ010000015">
    <property type="protein sequence ID" value="MDT0643703.1"/>
    <property type="molecule type" value="Genomic_DNA"/>
</dbReference>
<accession>A0ABU3CBI3</accession>
<dbReference type="RefSeq" id="WP_311535321.1">
    <property type="nucleotide sequence ID" value="NZ_JAVRHQ010000015.1"/>
</dbReference>
<reference evidence="1 2" key="1">
    <citation type="submission" date="2023-09" db="EMBL/GenBank/DDBJ databases">
        <authorList>
            <person name="Rey-Velasco X."/>
        </authorList>
    </citation>
    <scope>NUCLEOTIDE SEQUENCE [LARGE SCALE GENOMIC DNA]</scope>
    <source>
        <strain evidence="1 2">F363</strain>
    </source>
</reference>
<evidence type="ECO:0000313" key="1">
    <source>
        <dbReference type="EMBL" id="MDT0643703.1"/>
    </source>
</evidence>
<keyword evidence="2" id="KW-1185">Reference proteome</keyword>
<name>A0ABU3CBI3_9FLAO</name>
<evidence type="ECO:0000313" key="2">
    <source>
        <dbReference type="Proteomes" id="UP001262889"/>
    </source>
</evidence>
<organism evidence="1 2">
    <name type="scientific">Autumnicola tepida</name>
    <dbReference type="NCBI Taxonomy" id="3075595"/>
    <lineage>
        <taxon>Bacteria</taxon>
        <taxon>Pseudomonadati</taxon>
        <taxon>Bacteroidota</taxon>
        <taxon>Flavobacteriia</taxon>
        <taxon>Flavobacteriales</taxon>
        <taxon>Flavobacteriaceae</taxon>
        <taxon>Autumnicola</taxon>
    </lineage>
</organism>
<gene>
    <name evidence="1" type="ORF">RM553_12745</name>
</gene>
<comment type="caution">
    <text evidence="1">The sequence shown here is derived from an EMBL/GenBank/DDBJ whole genome shotgun (WGS) entry which is preliminary data.</text>
</comment>
<protein>
    <submittedName>
        <fullName evidence="1">Uncharacterized protein</fullName>
    </submittedName>
</protein>
<sequence length="123" mass="14541">MKKRKPVIQIVTPQFDRDKKIKNQFIPKTKKEFLSAIESAKKSDLKMWGFGEWCSYKSDMRDEGESYLKPGEVHYLLPAEWYNCIPNGFEVLDIFGKIEKFKKGITDDDRRFGCLCYGIKRKF</sequence>